<feature type="domain" description="Hydroxymethylglutaryl-coenzyme A synthase N-terminal" evidence="2">
    <location>
        <begin position="4"/>
        <end position="177"/>
    </location>
</feature>
<dbReference type="Proteomes" id="UP000092695">
    <property type="component" value="Chromosome"/>
</dbReference>
<dbReference type="RefSeq" id="WP_068612382.1">
    <property type="nucleotide sequence ID" value="NZ_CP016268.1"/>
</dbReference>
<dbReference type="CDD" id="cd00827">
    <property type="entry name" value="init_cond_enzymes"/>
    <property type="match status" value="1"/>
</dbReference>
<dbReference type="InterPro" id="IPR016039">
    <property type="entry name" value="Thiolase-like"/>
</dbReference>
<evidence type="ECO:0000313" key="3">
    <source>
        <dbReference type="EMBL" id="ANO50205.1"/>
    </source>
</evidence>
<dbReference type="EMBL" id="CP016268">
    <property type="protein sequence ID" value="ANO50205.1"/>
    <property type="molecule type" value="Genomic_DNA"/>
</dbReference>
<dbReference type="GO" id="GO:0004421">
    <property type="term" value="F:hydroxymethylglutaryl-CoA synthase activity"/>
    <property type="evidence" value="ECO:0007669"/>
    <property type="project" value="TreeGrafter"/>
</dbReference>
<evidence type="ECO:0000256" key="1">
    <source>
        <dbReference type="ARBA" id="ARBA00022679"/>
    </source>
</evidence>
<accession>A0A193LCE3</accession>
<dbReference type="Gene3D" id="3.40.47.10">
    <property type="match status" value="1"/>
</dbReference>
<reference evidence="3 4" key="1">
    <citation type="submission" date="2016-06" db="EMBL/GenBank/DDBJ databases">
        <title>Complete genome sequence of a deep-branching marine Gamma Proteobacterium Woeseia oceani type strain XK5.</title>
        <authorList>
            <person name="Mu D."/>
            <person name="Du Z."/>
        </authorList>
    </citation>
    <scope>NUCLEOTIDE SEQUENCE [LARGE SCALE GENOMIC DNA]</scope>
    <source>
        <strain evidence="3 4">XK5</strain>
    </source>
</reference>
<evidence type="ECO:0000313" key="4">
    <source>
        <dbReference type="Proteomes" id="UP000092695"/>
    </source>
</evidence>
<organism evidence="3 4">
    <name type="scientific">Woeseia oceani</name>
    <dbReference type="NCBI Taxonomy" id="1548547"/>
    <lineage>
        <taxon>Bacteria</taxon>
        <taxon>Pseudomonadati</taxon>
        <taxon>Pseudomonadota</taxon>
        <taxon>Gammaproteobacteria</taxon>
        <taxon>Woeseiales</taxon>
        <taxon>Woeseiaceae</taxon>
        <taxon>Woeseia</taxon>
    </lineage>
</organism>
<dbReference type="AlphaFoldDB" id="A0A193LCE3"/>
<dbReference type="Pfam" id="PF01154">
    <property type="entry name" value="HMG_CoA_synt_N"/>
    <property type="match status" value="1"/>
</dbReference>
<proteinExistence type="predicted"/>
<dbReference type="KEGG" id="woc:BA177_02295"/>
<name>A0A193LCE3_9GAMM</name>
<dbReference type="PANTHER" id="PTHR43323">
    <property type="entry name" value="3-HYDROXY-3-METHYLGLUTARYL COENZYME A SYNTHASE"/>
    <property type="match status" value="1"/>
</dbReference>
<keyword evidence="4" id="KW-1185">Reference proteome</keyword>
<dbReference type="GO" id="GO:0006084">
    <property type="term" value="P:acetyl-CoA metabolic process"/>
    <property type="evidence" value="ECO:0007669"/>
    <property type="project" value="TreeGrafter"/>
</dbReference>
<dbReference type="SUPFAM" id="SSF53901">
    <property type="entry name" value="Thiolase-like"/>
    <property type="match status" value="2"/>
</dbReference>
<keyword evidence="1" id="KW-0808">Transferase</keyword>
<protein>
    <submittedName>
        <fullName evidence="3">Hydroxymethylglutaryl-CoA synthase</fullName>
    </submittedName>
</protein>
<sequence length="490" mass="54334">MKKKSIGISGLAAYLPPYRVWLEDWCNWTGNQWPKTREVIGRSFRVRGPNQSVYTMAATAVMRLITQYDIDPSRVKFLGLGTESSTDNSAGAIIVKGMVDRALIAAGKPPIARSCEVPEFKHACLGGVYGMKGAIRHLALDGAGGQAIVVCADIAEYARGSSGEPTQGAGAIAMLLEEDPKLAEVDLIRAGAASDYRVMDFRKPMLRFCGQDRNETHQVQDFPVFNGKYSTTCYIDETLHALSDMYEKRSLNPIEYMHSLKTVFMHRPYRRMPETGWALAYLFALSSGDAADRAELAAYCYEAGIEPNALLDEMSSKPKVAELASPERLHYEAYPLAMAVFRIFRASRHYRREILDKMALGSDTMLDLGNLYTAALPAWMAAGFEQALDEDRFEVGEEILTLGYGSGDAAEVIPFFMAPDWRAASSKIGFAGAMDHAIDINADQYAALHAGHKAPGLDFLPREEFVIEKVGRSEERQFQDLGIEYYRYVS</sequence>
<evidence type="ECO:0000259" key="2">
    <source>
        <dbReference type="Pfam" id="PF01154"/>
    </source>
</evidence>
<dbReference type="OrthoDB" id="9769523at2"/>
<gene>
    <name evidence="3" type="ORF">BA177_02295</name>
</gene>
<dbReference type="STRING" id="1548547.BA177_02295"/>
<dbReference type="InterPro" id="IPR013528">
    <property type="entry name" value="HMG_CoA_synth_N"/>
</dbReference>
<dbReference type="PANTHER" id="PTHR43323:SF2">
    <property type="entry name" value="HYDROXYMETHYLGLUTARYL-COA SYNTHASE"/>
    <property type="match status" value="1"/>
</dbReference>